<sequence>MSVTDDHKEENTCYYCGMPASAVDHTIPRIILESLREFKDTLQQMTRGRKLTVPCCGECNSMLGASYQRTLEERKQELKYRLRRKYKKLLAMPYWTDEQIDEFGFHLRDYIEESARQREVVEFRLRW</sequence>
<gene>
    <name evidence="1" type="ORF">S01H1_46834</name>
</gene>
<dbReference type="AlphaFoldDB" id="X0VF09"/>
<dbReference type="EMBL" id="BARS01030005">
    <property type="protein sequence ID" value="GAG16814.1"/>
    <property type="molecule type" value="Genomic_DNA"/>
</dbReference>
<organism evidence="1">
    <name type="scientific">marine sediment metagenome</name>
    <dbReference type="NCBI Taxonomy" id="412755"/>
    <lineage>
        <taxon>unclassified sequences</taxon>
        <taxon>metagenomes</taxon>
        <taxon>ecological metagenomes</taxon>
    </lineage>
</organism>
<reference evidence="1" key="1">
    <citation type="journal article" date="2014" name="Front. Microbiol.">
        <title>High frequency of phylogenetically diverse reductive dehalogenase-homologous genes in deep subseafloor sedimentary metagenomes.</title>
        <authorList>
            <person name="Kawai M."/>
            <person name="Futagami T."/>
            <person name="Toyoda A."/>
            <person name="Takaki Y."/>
            <person name="Nishi S."/>
            <person name="Hori S."/>
            <person name="Arai W."/>
            <person name="Tsubouchi T."/>
            <person name="Morono Y."/>
            <person name="Uchiyama I."/>
            <person name="Ito T."/>
            <person name="Fujiyama A."/>
            <person name="Inagaki F."/>
            <person name="Takami H."/>
        </authorList>
    </citation>
    <scope>NUCLEOTIDE SEQUENCE</scope>
    <source>
        <strain evidence="1">Expedition CK06-06</strain>
    </source>
</reference>
<comment type="caution">
    <text evidence="1">The sequence shown here is derived from an EMBL/GenBank/DDBJ whole genome shotgun (WGS) entry which is preliminary data.</text>
</comment>
<accession>X0VF09</accession>
<proteinExistence type="predicted"/>
<evidence type="ECO:0000313" key="1">
    <source>
        <dbReference type="EMBL" id="GAG16814.1"/>
    </source>
</evidence>
<protein>
    <submittedName>
        <fullName evidence="1">Uncharacterized protein</fullName>
    </submittedName>
</protein>
<name>X0VF09_9ZZZZ</name>